<accession>A0A072VJX6</accession>
<protein>
    <submittedName>
        <fullName evidence="1 2">Uncharacterized protein</fullName>
    </submittedName>
</protein>
<name>A0A072VJX6_MEDTR</name>
<sequence>MGNLCEPIRKSTTNCIITITEIRKRFKRNDTIYYGCQAVHVDRTVLLTCGVYAISVDLGLSLRWLTTLADRTVILTCGVLQIQRTLKEHSPFPLSSSTNGKPYQRLPYLEVEENGLTRFIPIGACFPN</sequence>
<dbReference type="Proteomes" id="UP000002051">
    <property type="component" value="Chromosome 2"/>
</dbReference>
<proteinExistence type="predicted"/>
<reference evidence="1 3" key="2">
    <citation type="journal article" date="2014" name="BMC Genomics">
        <title>An improved genome release (version Mt4.0) for the model legume Medicago truncatula.</title>
        <authorList>
            <person name="Tang H."/>
            <person name="Krishnakumar V."/>
            <person name="Bidwell S."/>
            <person name="Rosen B."/>
            <person name="Chan A."/>
            <person name="Zhou S."/>
            <person name="Gentzbittel L."/>
            <person name="Childs K.L."/>
            <person name="Yandell M."/>
            <person name="Gundlach H."/>
            <person name="Mayer K.F."/>
            <person name="Schwartz D.C."/>
            <person name="Town C.D."/>
        </authorList>
    </citation>
    <scope>GENOME REANNOTATION</scope>
    <source>
        <strain evidence="1">A17</strain>
        <strain evidence="2 3">cv. Jemalong A17</strain>
    </source>
</reference>
<keyword evidence="3" id="KW-1185">Reference proteome</keyword>
<organism evidence="1 3">
    <name type="scientific">Medicago truncatula</name>
    <name type="common">Barrel medic</name>
    <name type="synonym">Medicago tribuloides</name>
    <dbReference type="NCBI Taxonomy" id="3880"/>
    <lineage>
        <taxon>Eukaryota</taxon>
        <taxon>Viridiplantae</taxon>
        <taxon>Streptophyta</taxon>
        <taxon>Embryophyta</taxon>
        <taxon>Tracheophyta</taxon>
        <taxon>Spermatophyta</taxon>
        <taxon>Magnoliopsida</taxon>
        <taxon>eudicotyledons</taxon>
        <taxon>Gunneridae</taxon>
        <taxon>Pentapetalae</taxon>
        <taxon>rosids</taxon>
        <taxon>fabids</taxon>
        <taxon>Fabales</taxon>
        <taxon>Fabaceae</taxon>
        <taxon>Papilionoideae</taxon>
        <taxon>50 kb inversion clade</taxon>
        <taxon>NPAAA clade</taxon>
        <taxon>Hologalegina</taxon>
        <taxon>IRL clade</taxon>
        <taxon>Trifolieae</taxon>
        <taxon>Medicago</taxon>
    </lineage>
</organism>
<dbReference type="AlphaFoldDB" id="A0A072VJX6"/>
<reference evidence="2" key="3">
    <citation type="submission" date="2015-04" db="UniProtKB">
        <authorList>
            <consortium name="EnsemblPlants"/>
        </authorList>
    </citation>
    <scope>IDENTIFICATION</scope>
    <source>
        <strain evidence="2">cv. Jemalong A17</strain>
    </source>
</reference>
<evidence type="ECO:0000313" key="2">
    <source>
        <dbReference type="EnsemblPlants" id="KEH38425"/>
    </source>
</evidence>
<dbReference type="HOGENOM" id="CLU_1962832_0_0_1"/>
<dbReference type="EnsemblPlants" id="KEH38425">
    <property type="protein sequence ID" value="KEH38425"/>
    <property type="gene ID" value="MTR_2g070800"/>
</dbReference>
<dbReference type="EMBL" id="CM001218">
    <property type="protein sequence ID" value="KEH38425.1"/>
    <property type="molecule type" value="Genomic_DNA"/>
</dbReference>
<evidence type="ECO:0000313" key="1">
    <source>
        <dbReference type="EMBL" id="KEH38425.1"/>
    </source>
</evidence>
<reference evidence="1 3" key="1">
    <citation type="journal article" date="2011" name="Nature">
        <title>The Medicago genome provides insight into the evolution of rhizobial symbioses.</title>
        <authorList>
            <person name="Young N.D."/>
            <person name="Debelle F."/>
            <person name="Oldroyd G.E."/>
            <person name="Geurts R."/>
            <person name="Cannon S.B."/>
            <person name="Udvardi M.K."/>
            <person name="Benedito V.A."/>
            <person name="Mayer K.F."/>
            <person name="Gouzy J."/>
            <person name="Schoof H."/>
            <person name="Van de Peer Y."/>
            <person name="Proost S."/>
            <person name="Cook D.R."/>
            <person name="Meyers B.C."/>
            <person name="Spannagl M."/>
            <person name="Cheung F."/>
            <person name="De Mita S."/>
            <person name="Krishnakumar V."/>
            <person name="Gundlach H."/>
            <person name="Zhou S."/>
            <person name="Mudge J."/>
            <person name="Bharti A.K."/>
            <person name="Murray J.D."/>
            <person name="Naoumkina M.A."/>
            <person name="Rosen B."/>
            <person name="Silverstein K.A."/>
            <person name="Tang H."/>
            <person name="Rombauts S."/>
            <person name="Zhao P.X."/>
            <person name="Zhou P."/>
            <person name="Barbe V."/>
            <person name="Bardou P."/>
            <person name="Bechner M."/>
            <person name="Bellec A."/>
            <person name="Berger A."/>
            <person name="Berges H."/>
            <person name="Bidwell S."/>
            <person name="Bisseling T."/>
            <person name="Choisne N."/>
            <person name="Couloux A."/>
            <person name="Denny R."/>
            <person name="Deshpande S."/>
            <person name="Dai X."/>
            <person name="Doyle J.J."/>
            <person name="Dudez A.M."/>
            <person name="Farmer A.D."/>
            <person name="Fouteau S."/>
            <person name="Franken C."/>
            <person name="Gibelin C."/>
            <person name="Gish J."/>
            <person name="Goldstein S."/>
            <person name="Gonzalez A.J."/>
            <person name="Green P.J."/>
            <person name="Hallab A."/>
            <person name="Hartog M."/>
            <person name="Hua A."/>
            <person name="Humphray S.J."/>
            <person name="Jeong D.H."/>
            <person name="Jing Y."/>
            <person name="Jocker A."/>
            <person name="Kenton S.M."/>
            <person name="Kim D.J."/>
            <person name="Klee K."/>
            <person name="Lai H."/>
            <person name="Lang C."/>
            <person name="Lin S."/>
            <person name="Macmil S.L."/>
            <person name="Magdelenat G."/>
            <person name="Matthews L."/>
            <person name="McCorrison J."/>
            <person name="Monaghan E.L."/>
            <person name="Mun J.H."/>
            <person name="Najar F.Z."/>
            <person name="Nicholson C."/>
            <person name="Noirot C."/>
            <person name="O'Bleness M."/>
            <person name="Paule C.R."/>
            <person name="Poulain J."/>
            <person name="Prion F."/>
            <person name="Qin B."/>
            <person name="Qu C."/>
            <person name="Retzel E.F."/>
            <person name="Riddle C."/>
            <person name="Sallet E."/>
            <person name="Samain S."/>
            <person name="Samson N."/>
            <person name="Sanders I."/>
            <person name="Saurat O."/>
            <person name="Scarpelli C."/>
            <person name="Schiex T."/>
            <person name="Segurens B."/>
            <person name="Severin A.J."/>
            <person name="Sherrier D.J."/>
            <person name="Shi R."/>
            <person name="Sims S."/>
            <person name="Singer S.R."/>
            <person name="Sinharoy S."/>
            <person name="Sterck L."/>
            <person name="Viollet A."/>
            <person name="Wang B.B."/>
            <person name="Wang K."/>
            <person name="Wang M."/>
            <person name="Wang X."/>
            <person name="Warfsmann J."/>
            <person name="Weissenbach J."/>
            <person name="White D.D."/>
            <person name="White J.D."/>
            <person name="Wiley G.B."/>
            <person name="Wincker P."/>
            <person name="Xing Y."/>
            <person name="Yang L."/>
            <person name="Yao Z."/>
            <person name="Ying F."/>
            <person name="Zhai J."/>
            <person name="Zhou L."/>
            <person name="Zuber A."/>
            <person name="Denarie J."/>
            <person name="Dixon R.A."/>
            <person name="May G.D."/>
            <person name="Schwartz D.C."/>
            <person name="Rogers J."/>
            <person name="Quetier F."/>
            <person name="Town C.D."/>
            <person name="Roe B.A."/>
        </authorList>
    </citation>
    <scope>NUCLEOTIDE SEQUENCE [LARGE SCALE GENOMIC DNA]</scope>
    <source>
        <strain evidence="1">A17</strain>
        <strain evidence="2 3">cv. Jemalong A17</strain>
    </source>
</reference>
<evidence type="ECO:0000313" key="3">
    <source>
        <dbReference type="Proteomes" id="UP000002051"/>
    </source>
</evidence>
<gene>
    <name evidence="1" type="ordered locus">MTR_2g070800</name>
</gene>